<reference evidence="1" key="1">
    <citation type="journal article" date="2014" name="Int. J. Syst. Evol. Microbiol.">
        <title>Complete genome sequence of Corynebacterium casei LMG S-19264T (=DSM 44701T), isolated from a smear-ripened cheese.</title>
        <authorList>
            <consortium name="US DOE Joint Genome Institute (JGI-PGF)"/>
            <person name="Walter F."/>
            <person name="Albersmeier A."/>
            <person name="Kalinowski J."/>
            <person name="Ruckert C."/>
        </authorList>
    </citation>
    <scope>NUCLEOTIDE SEQUENCE</scope>
    <source>
        <strain evidence="1">CCM 8433</strain>
    </source>
</reference>
<dbReference type="RefSeq" id="WP_188366573.1">
    <property type="nucleotide sequence ID" value="NZ_BMDT01000001.1"/>
</dbReference>
<comment type="caution">
    <text evidence="1">The sequence shown here is derived from an EMBL/GenBank/DDBJ whole genome shotgun (WGS) entry which is preliminary data.</text>
</comment>
<sequence length="122" mass="14136">MIHPNYKKPKIDSGDLRTKIEFWRKTGSGPLPGSSMKEKKYECMAQVYNPSMKDLEILSVKGTKEGLTIKIRDPHEDYLPLNTDFVKVDDYRYGIEKEWNIVDVSFDFEDNRFVKIVLGATS</sequence>
<dbReference type="EMBL" id="BMDT01000001">
    <property type="protein sequence ID" value="GGI64740.1"/>
    <property type="molecule type" value="Genomic_DNA"/>
</dbReference>
<organism evidence="1 2">
    <name type="scientific">Enterococcus alcedinis</name>
    <dbReference type="NCBI Taxonomy" id="1274384"/>
    <lineage>
        <taxon>Bacteria</taxon>
        <taxon>Bacillati</taxon>
        <taxon>Bacillota</taxon>
        <taxon>Bacilli</taxon>
        <taxon>Lactobacillales</taxon>
        <taxon>Enterococcaceae</taxon>
        <taxon>Enterococcus</taxon>
    </lineage>
</organism>
<evidence type="ECO:0000313" key="1">
    <source>
        <dbReference type="EMBL" id="GGI64740.1"/>
    </source>
</evidence>
<evidence type="ECO:0008006" key="3">
    <source>
        <dbReference type="Google" id="ProtNLM"/>
    </source>
</evidence>
<keyword evidence="2" id="KW-1185">Reference proteome</keyword>
<evidence type="ECO:0000313" key="2">
    <source>
        <dbReference type="Proteomes" id="UP000622610"/>
    </source>
</evidence>
<gene>
    <name evidence="1" type="ORF">GCM10011482_03940</name>
</gene>
<reference evidence="1" key="2">
    <citation type="submission" date="2020-09" db="EMBL/GenBank/DDBJ databases">
        <authorList>
            <person name="Sun Q."/>
            <person name="Sedlacek I."/>
        </authorList>
    </citation>
    <scope>NUCLEOTIDE SEQUENCE</scope>
    <source>
        <strain evidence="1">CCM 8433</strain>
    </source>
</reference>
<dbReference type="AlphaFoldDB" id="A0A917JEY6"/>
<dbReference type="Proteomes" id="UP000622610">
    <property type="component" value="Unassembled WGS sequence"/>
</dbReference>
<proteinExistence type="predicted"/>
<name>A0A917JEY6_9ENTE</name>
<accession>A0A917JEY6</accession>
<protein>
    <recommendedName>
        <fullName evidence="3">Phage head-tail adapter protein</fullName>
    </recommendedName>
</protein>